<evidence type="ECO:0000256" key="11">
    <source>
        <dbReference type="ARBA" id="ARBA00023010"/>
    </source>
</evidence>
<feature type="region of interest" description="Disordered" evidence="21">
    <location>
        <begin position="1667"/>
        <end position="1724"/>
    </location>
</feature>
<feature type="compositionally biased region" description="Basic and acidic residues" evidence="21">
    <location>
        <begin position="1162"/>
        <end position="1175"/>
    </location>
</feature>
<dbReference type="InterPro" id="IPR001680">
    <property type="entry name" value="WD40_rpt"/>
</dbReference>
<dbReference type="GO" id="GO:0051028">
    <property type="term" value="P:mRNA transport"/>
    <property type="evidence" value="ECO:0007669"/>
    <property type="project" value="UniProtKB-KW"/>
</dbReference>
<sequence length="3987" mass="413579">MSKQKAKAATSSERIGGKRDSNMQLSLTATTRVADLHVEVENALELLAVSSVFGVAVFVTSPKSFAAIHTADVQAKPKREFTVSEPIRTIQFAASEESVYISLDSGQILQFNTCDLFSAKKSQPQPVKSFTCPIKGALVFLPNPEAYPDTLALKASDNSVWFLNVAKGEFSKVESTTSVTSLCWSRKGKQLAVGQSNGDVLQISIEGVIKNRITKPPQFADVEVSVGSIAWLEDKVFVVIYSIIEESENVVFVITQTGTSKTGLHTEFLKLEDPCFHTEGRMRHYFTGYIPTLGDMKHVMITASSSSNEIGILGCDDKEWSIWQLPDLLSLPLDSNDQDMFPIGLALDFSNMKPVQTKKAAALGKDLPPAPLLHVLTSDGSLLSYECIDEASVDRDRACPAMCRPKALIKRAVSPRREASPVRPVESQPNQLVADKQDKTPSKDIPKKTGQESPKRAGSPTKEAKSAIGSEKTDQTPEKKENAEKIRISGTQEKKAVVSKIPEPVKKDFWKKAETPTASSTKRDPSPSKKTAAEGATGFNLWICNACTANNPGDITKCKSCNAAKPSKETSSTIWSCDVCMVNNPGDKSKCVACETDKPGSSKSAIPAASKSLFSAPAPKLAGPMTGFSFTTDKSAANDWICDVCMISNAATLMKCAACENDQPGPKADAPTGAKSLFSAPTASTVVPASGFSFNAPTTSAKAAKWTCDVCMISNDFDKKKCAACEADQPGLQSNAPTGAKSLFSAPTASTVVPASGFSFNAPTTSAKAAKWTCDVCMISNDFDQKKCAACEADQPGLQPASGAATSGSKNLFSTPTASTVVPASGFSFGGASASTATQWTCDVCMITNPLEAMKCAACENDQPGKKSSAPAAKSLFATPSSQTIVPASGFSFGGAAGAGSPSVFSTPMTSSASFGFGSAVSSSESPASVFGTPMGAGGFSFAGAAKTPTAANSTPGAKPSAVAALSSNLFGAPSFGASSPAAHKSVFGAPSFGSSSVIGSANAATTKAGEKDQPSVFGNTSVFGGASSGGFSFSKATAKSPADVSAKSEEKKGNEQPVSVFGSASPISKISFAGTAASTNPVIGSSGAGFSFSTPTKSSASVFSTPVGAFGAPAAGVTEFGVSKSAATTSVFPTSVFGASAGGSVFGGAVSPIDARKEFEEQDLKTGFGRRDLSPSRGTSSTVDTRGSSPTGTDGAAEDSGENVVVAAAAAVRPAKSKLGNVTEIDGGEFDAQFLSIKSIPDDANVTISEPLNPADGVIYNLLAISNKFGYVVFGTSTGFGFSFTQDVQNAVSQSASKERFVHVTSKHDVEIHDDVVNQIHLSANQEIIYIGLVTGTILLYKAAEISNGNYDAFKTLTCPSGGNLLLQPNPETYPELCAIVTSELELYMLSESSGEFKNLQGSANTTAICWSRKGKQLAVGDSSGFVRQLSVEGAVKKTIPPPPQYANVQTSVEHILWLEDKTLVVFYSVEDDEDPEGPYVPEPFVITQTGTSKTGVSTTYTKLWDPCQNHDSNLLGTYYSGLISSLGSVGHLILYASSNSSEIGVLGYKDGEWNTWDLAEAPSLQNDSHNMQTYPLGFGIDFTSTDSVKADVETGRPASGPAPLAYVLGSDGNLWAYHVLDETSADREMASPCMVPALEPLPGKPSLTKNANVVEAKVLVKKEAVEEKAPKPSEPSPLSPVAKTDKAGKSATKSDKPASESGKPATESGKETTAGSPKPGSLIETEATEKLVEHLAFKQVPAGGKISVSKPFGPFIERVSYSLLAISNKYGYVVFATKSGFSLASTKDVQDLVQSASPKGKILQLQNSHNISTGGETVNQICLSAKQETIYVGLLSGTVLLFKASNVMANNYAPFKTFRSASKAHLILQPNPETFADMCAVLTAGHDLLMLNEGSGDFILLDKVKGTKAMSWSRKGKQLAVGDVKGVVRQISPEGIVKNVIQPPSQYAASKIAVESLCWLEDKVFVVIYSIDQSYGEPPVLVHFVVTQTGTQKTGLHTVYTKMPEPYICTTDRVGNCYSAVIRSLGDADIMISTSINTTDVGLLVCDKGTWATWNLTESLTLPLDASDEDTYPLGVVADFTSTKRIEANMKSNTLELCPVPLLYLLTSDGSLVVFNCLDSTSSGRETACPSMAAPIALPASSPAKDDLLVQKPSVPAKVDLSEKISSETAPPKVEQAEPAAEAPGKKLDKSPKVKIGEVKENEGQIYFPENLELKQVTKTGAKLVVSKPFADADANVPFNLLAVSNKLGYVVFGTTRGFGLALSSAVQKSVLQGAKGSSLLIDGQVDVEVNKDSVTQIRLSANEELIYIGSLSGLVLIFKAASVISGDTVPFKSFKNPVGGWMILQPNPDSFPNLCAVITSSGALYMLNEESDEFKLLEKVARVSVMCWSKKGKQLAIGDRDGTLKQVSPDGVIKNVITSPPQLNGSKVSVNHLSWLEDKIFLVIYSVSGGDSDVESGPFIISQSGTAKSGLDTLYTKLPDLIVYSGNQRSNYFSEVISALGDITYLIPYSSRHSTDIGFFGLKDGEWASWETSEMMTLPLDSNDVDTVPLGLDVDYTSQSPIAADPKANTPKYCAAPLVYVLSNVGSLLVYHCLDASSASRDKACPAMKTPSRILSKDEKMERKVASVVSKVADGSQSQSKSTPTPKINAEVAKPVFQWNPSSSAIPSAVKPTAIPVPSQKVSEGFSTATTPPIAAKPMSGYFGNLAERASSIVSPESSKSSIQPFTAFPKSVADNSGKTSLASSSSPVTSISFVNPPTSAKVPAFSFSTGKSAPVTVSFETGASQADQKIALPSSTQRVAPSFTPHMPNVIAKPADSITAPIKSSGLSSFPAPSSSLKPVVESKAIDTPIKASTGQSPLPPTAALKVVQTPPKREPASKQYPEPRNVSQLFDRLCNEFEDDISDLKATVSDSRAFVDMGIANSSRILQETQFKISELETKVSAAETTSAGNSSIQNKLNDVLSQLKGKHEHSSKLLDVLKKGSKELLDNMDTLGPEFSHLRETLCLKVKKLETALSEVKASLMEIKGLLDMKAGAAKSIKLPDWDTICRNIRRISNHTLSISKQLDVLLHEVNVEKASQSEAAVSTPGAKKGTYAAVFEYDDEVFHPSKAASLPEGIKKQKHFTASLLSVVASGKIGTVKTLSVKPTTPSLSASQSGILSKPKWTCATCLISNDFESSKCGGCEKPKESKKIEVAPTVFGSSIMPAEASKSPGFPAAKVPSSGITSIPSKSGGQSSAFNVGFGLGSSKPLIPSPLSTQVQGESSNVVQKPASIWICDVCMVNNPADAHKCVACEAAQPGTKLDESKSSATPVSIPSSGLSFAKTDTTSVTSKGANLFAASNTSSSSGGFSFGLPKAAIPSSTKSSDVAESPAFKLTGEVGPKDNNAVVAGAPSKAFSFAQPTEASSRDATVSTPANLPAAPALQSSHTDDSDDENSNEDRLKLVANPDAEPSTTKAATSGGFGGFGTSFSLGNPVQSTNKVNPLFGAAIAGSSNPTGFSLSYAAIPPATTAATQAEAPAAQSSFSFGAPSSTFGRPLATSTPIAPSFGAQSPGTLGSSAGQSSASVFGGSVKTSSIFGGPAASAFGDASTKAVTPSIFGGSTVGVSSASNAPTSVSGGSNNVPVSALGGSNSTTAPPSVFGGAFGSPSANSLSSSVFGGSGSNAVPSAFGNSGSGAPSGSVFGGATQSTASSAAFGGSNSNTSGLTVSAPAPVQPAFGGSTFGQAAATGSAFGQSAFGQAPATGSAFGQSTFGQAPATGSAFGQSTFGQAPATGSAFGQSTFGQAAATGSAFGQSSFGQSPLAPQSQPAFGQPGLVKPAFGQSGFGQGGFTSPSTGSVFGKSSTGAATSFGSPANASPFSSSGQQAQGFGSGGGSIFGGNNQATQGSNSTTNKSPAFTQYRRLYGAAGTIPAVLKYYLEFICPSPEHAERDILEFLFTAAAIGMLYKRASISAAEMGCQGEVGVACSMAAAAFTAVMGGTVEQ</sequence>
<keyword evidence="8" id="KW-0509">mRNA transport</keyword>
<dbReference type="PANTHER" id="PTHR23193">
    <property type="entry name" value="NUCLEAR PORE COMPLEX PROTEIN NUP"/>
    <property type="match status" value="1"/>
</dbReference>
<dbReference type="GO" id="GO:0006405">
    <property type="term" value="P:RNA export from nucleus"/>
    <property type="evidence" value="ECO:0007669"/>
    <property type="project" value="TreeGrafter"/>
</dbReference>
<dbReference type="PROSITE" id="PS50199">
    <property type="entry name" value="ZF_RANBP2_2"/>
    <property type="match status" value="8"/>
</dbReference>
<feature type="region of interest" description="Disordered" evidence="21">
    <location>
        <begin position="3541"/>
        <end position="3564"/>
    </location>
</feature>
<feature type="region of interest" description="Disordered" evidence="21">
    <location>
        <begin position="2162"/>
        <end position="2190"/>
    </location>
</feature>
<dbReference type="Pfam" id="PF00641">
    <property type="entry name" value="Zn_ribbon_RanBP"/>
    <property type="match status" value="4"/>
</dbReference>
<dbReference type="SUPFAM" id="SSF117289">
    <property type="entry name" value="Nucleoporin domain"/>
    <property type="match status" value="4"/>
</dbReference>
<feature type="region of interest" description="Disordered" evidence="21">
    <location>
        <begin position="1162"/>
        <end position="1201"/>
    </location>
</feature>
<feature type="domain" description="RanBP2-type" evidence="22">
    <location>
        <begin position="768"/>
        <end position="797"/>
    </location>
</feature>
<evidence type="ECO:0000256" key="9">
    <source>
        <dbReference type="ARBA" id="ARBA00022833"/>
    </source>
</evidence>
<keyword evidence="7 20" id="KW-0863">Zinc-finger</keyword>
<evidence type="ECO:0000256" key="20">
    <source>
        <dbReference type="PROSITE-ProRule" id="PRU00322"/>
    </source>
</evidence>
<evidence type="ECO:0000256" key="10">
    <source>
        <dbReference type="ARBA" id="ARBA00022927"/>
    </source>
</evidence>
<evidence type="ECO:0000256" key="1">
    <source>
        <dbReference type="ARBA" id="ARBA00001947"/>
    </source>
</evidence>
<evidence type="ECO:0000313" key="23">
    <source>
        <dbReference type="EMBL" id="TPX72537.1"/>
    </source>
</evidence>
<dbReference type="GO" id="GO:0008139">
    <property type="term" value="F:nuclear localization sequence binding"/>
    <property type="evidence" value="ECO:0007669"/>
    <property type="project" value="TreeGrafter"/>
</dbReference>
<keyword evidence="4" id="KW-0813">Transport</keyword>
<feature type="region of interest" description="Disordered" evidence="21">
    <location>
        <begin position="2632"/>
        <end position="2652"/>
    </location>
</feature>
<feature type="compositionally biased region" description="Low complexity" evidence="21">
    <location>
        <begin position="3861"/>
        <end position="3872"/>
    </location>
</feature>
<protein>
    <recommendedName>
        <fullName evidence="17">Nuclear pore complex protein Nup153</fullName>
    </recommendedName>
    <alternativeName>
        <fullName evidence="19">153 kDa nucleoporin</fullName>
    </alternativeName>
    <alternativeName>
        <fullName evidence="18">Nucleoporin Nup153</fullName>
    </alternativeName>
</protein>
<feature type="compositionally biased region" description="Basic and acidic residues" evidence="21">
    <location>
        <begin position="471"/>
        <end position="496"/>
    </location>
</feature>
<evidence type="ECO:0000259" key="22">
    <source>
        <dbReference type="PROSITE" id="PS50199"/>
    </source>
</evidence>
<comment type="similarity">
    <text evidence="16">Belongs to the NUP153 family.</text>
</comment>
<feature type="compositionally biased region" description="Polar residues" evidence="21">
    <location>
        <begin position="3403"/>
        <end position="3419"/>
    </location>
</feature>
<feature type="compositionally biased region" description="Basic and acidic residues" evidence="21">
    <location>
        <begin position="503"/>
        <end position="514"/>
    </location>
</feature>
<dbReference type="STRING" id="246404.A0A507FAE7"/>
<keyword evidence="14" id="KW-0472">Membrane</keyword>
<evidence type="ECO:0000256" key="2">
    <source>
        <dbReference type="ARBA" id="ARBA00004126"/>
    </source>
</evidence>
<dbReference type="Pfam" id="PF16755">
    <property type="entry name" value="Beta-prop_NUP159_NUP214"/>
    <property type="match status" value="4"/>
</dbReference>
<dbReference type="EMBL" id="QEAP01000220">
    <property type="protein sequence ID" value="TPX72537.1"/>
    <property type="molecule type" value="Genomic_DNA"/>
</dbReference>
<keyword evidence="9" id="KW-0862">Zinc</keyword>
<keyword evidence="13" id="KW-0906">Nuclear pore complex</keyword>
<feature type="domain" description="RanBP2-type" evidence="22">
    <location>
        <begin position="836"/>
        <end position="865"/>
    </location>
</feature>
<keyword evidence="15" id="KW-0539">Nucleus</keyword>
<comment type="subcellular location">
    <subcellularLocation>
        <location evidence="2">Nucleus membrane</location>
    </subcellularLocation>
    <subcellularLocation>
        <location evidence="3">Nucleus</location>
        <location evidence="3">Nuclear pore complex</location>
    </subcellularLocation>
</comment>
<dbReference type="SMART" id="SM00320">
    <property type="entry name" value="WD40"/>
    <property type="match status" value="8"/>
</dbReference>
<keyword evidence="5" id="KW-0479">Metal-binding</keyword>
<feature type="compositionally biased region" description="Basic and acidic residues" evidence="21">
    <location>
        <begin position="435"/>
        <end position="455"/>
    </location>
</feature>
<evidence type="ECO:0000256" key="8">
    <source>
        <dbReference type="ARBA" id="ARBA00022816"/>
    </source>
</evidence>
<dbReference type="InterPro" id="IPR015943">
    <property type="entry name" value="WD40/YVTN_repeat-like_dom_sf"/>
</dbReference>
<dbReference type="GO" id="GO:0008270">
    <property type="term" value="F:zinc ion binding"/>
    <property type="evidence" value="ECO:0007669"/>
    <property type="project" value="UniProtKB-KW"/>
</dbReference>
<evidence type="ECO:0000256" key="14">
    <source>
        <dbReference type="ARBA" id="ARBA00023136"/>
    </source>
</evidence>
<dbReference type="Gene3D" id="2.130.10.10">
    <property type="entry name" value="YVTN repeat-like/Quinoprotein amine dehydrogenase"/>
    <property type="match status" value="4"/>
</dbReference>
<dbReference type="SUPFAM" id="SSF90209">
    <property type="entry name" value="Ran binding protein zinc finger-like"/>
    <property type="match status" value="6"/>
</dbReference>
<dbReference type="GO" id="GO:0031965">
    <property type="term" value="C:nuclear membrane"/>
    <property type="evidence" value="ECO:0007669"/>
    <property type="project" value="UniProtKB-SubCell"/>
</dbReference>
<evidence type="ECO:0000256" key="7">
    <source>
        <dbReference type="ARBA" id="ARBA00022771"/>
    </source>
</evidence>
<evidence type="ECO:0000256" key="15">
    <source>
        <dbReference type="ARBA" id="ARBA00023242"/>
    </source>
</evidence>
<accession>A0A507FAE7</accession>
<comment type="cofactor">
    <cofactor evidence="1">
        <name>Zn(2+)</name>
        <dbReference type="ChEBI" id="CHEBI:29105"/>
    </cofactor>
</comment>
<dbReference type="OrthoDB" id="248320at2759"/>
<dbReference type="GO" id="GO:0005643">
    <property type="term" value="C:nuclear pore"/>
    <property type="evidence" value="ECO:0007669"/>
    <property type="project" value="UniProtKB-SubCell"/>
</dbReference>
<evidence type="ECO:0000256" key="21">
    <source>
        <dbReference type="SAM" id="MobiDB-lite"/>
    </source>
</evidence>
<proteinExistence type="inferred from homology"/>
<evidence type="ECO:0000256" key="6">
    <source>
        <dbReference type="ARBA" id="ARBA00022737"/>
    </source>
</evidence>
<dbReference type="InterPro" id="IPR005130">
    <property type="entry name" value="Ser_deHydtase-like_asu"/>
</dbReference>
<keyword evidence="12" id="KW-0238">DNA-binding</keyword>
<feature type="domain" description="RanBP2-type" evidence="22">
    <location>
        <begin position="3159"/>
        <end position="3193"/>
    </location>
</feature>
<dbReference type="FunFam" id="4.10.1060.10:FF:000001">
    <property type="entry name" value="Nuclear pore complex protein Nup153"/>
    <property type="match status" value="1"/>
</dbReference>
<dbReference type="GO" id="GO:0017056">
    <property type="term" value="F:structural constituent of nuclear pore"/>
    <property type="evidence" value="ECO:0007669"/>
    <property type="project" value="TreeGrafter"/>
</dbReference>
<dbReference type="PROSITE" id="PS01358">
    <property type="entry name" value="ZF_RANBP2_1"/>
    <property type="match status" value="8"/>
</dbReference>
<feature type="region of interest" description="Disordered" evidence="21">
    <location>
        <begin position="3855"/>
        <end position="3898"/>
    </location>
</feature>
<reference evidence="23 24" key="1">
    <citation type="journal article" date="2019" name="Sci. Rep.">
        <title>Comparative genomics of chytrid fungi reveal insights into the obligate biotrophic and pathogenic lifestyle of Synchytrium endobioticum.</title>
        <authorList>
            <person name="van de Vossenberg B.T.L.H."/>
            <person name="Warris S."/>
            <person name="Nguyen H.D.T."/>
            <person name="van Gent-Pelzer M.P.E."/>
            <person name="Joly D.L."/>
            <person name="van de Geest H.C."/>
            <person name="Bonants P.J.M."/>
            <person name="Smith D.S."/>
            <person name="Levesque C.A."/>
            <person name="van der Lee T.A.J."/>
        </authorList>
    </citation>
    <scope>NUCLEOTIDE SEQUENCE [LARGE SCALE GENOMIC DNA]</scope>
    <source>
        <strain evidence="23 24">CBS 675.73</strain>
    </source>
</reference>
<dbReference type="Proteomes" id="UP000320333">
    <property type="component" value="Unassembled WGS sequence"/>
</dbReference>
<feature type="compositionally biased region" description="Basic and acidic residues" evidence="21">
    <location>
        <begin position="1685"/>
        <end position="1700"/>
    </location>
</feature>
<evidence type="ECO:0000256" key="17">
    <source>
        <dbReference type="ARBA" id="ARBA00068609"/>
    </source>
</evidence>
<feature type="region of interest" description="Disordered" evidence="21">
    <location>
        <begin position="3403"/>
        <end position="3442"/>
    </location>
</feature>
<feature type="compositionally biased region" description="Polar residues" evidence="21">
    <location>
        <begin position="1177"/>
        <end position="1193"/>
    </location>
</feature>
<feature type="domain" description="RanBP2-type" evidence="22">
    <location>
        <begin position="3274"/>
        <end position="3303"/>
    </location>
</feature>
<feature type="domain" description="RanBP2-type" evidence="22">
    <location>
        <begin position="702"/>
        <end position="731"/>
    </location>
</feature>
<dbReference type="InterPro" id="IPR039462">
    <property type="entry name" value="Nup159/Nup146_N"/>
</dbReference>
<evidence type="ECO:0000256" key="5">
    <source>
        <dbReference type="ARBA" id="ARBA00022723"/>
    </source>
</evidence>
<evidence type="ECO:0000256" key="13">
    <source>
        <dbReference type="ARBA" id="ARBA00023132"/>
    </source>
</evidence>
<keyword evidence="10" id="KW-0653">Protein transport</keyword>
<dbReference type="Gene3D" id="4.10.1060.10">
    <property type="entry name" value="Zinc finger, RanBP2-type"/>
    <property type="match status" value="6"/>
</dbReference>
<keyword evidence="6" id="KW-0677">Repeat</keyword>
<dbReference type="PANTHER" id="PTHR23193:SF23">
    <property type="entry name" value="NUCLEAR PORE COMPLEX PROTEIN NUP153"/>
    <property type="match status" value="1"/>
</dbReference>
<feature type="domain" description="RanBP2-type" evidence="22">
    <location>
        <begin position="536"/>
        <end position="567"/>
    </location>
</feature>
<dbReference type="SMART" id="SM00547">
    <property type="entry name" value="ZnF_RBZ"/>
    <property type="match status" value="8"/>
</dbReference>
<feature type="compositionally biased region" description="Polar residues" evidence="21">
    <location>
        <begin position="2638"/>
        <end position="2649"/>
    </location>
</feature>
<feature type="compositionally biased region" description="Polar residues" evidence="21">
    <location>
        <begin position="3884"/>
        <end position="3898"/>
    </location>
</feature>
<dbReference type="InterPro" id="IPR036443">
    <property type="entry name" value="Znf_RanBP2_sf"/>
</dbReference>
<comment type="caution">
    <text evidence="23">The sequence shown here is derived from an EMBL/GenBank/DDBJ whole genome shotgun (WGS) entry which is preliminary data.</text>
</comment>
<evidence type="ECO:0000256" key="18">
    <source>
        <dbReference type="ARBA" id="ARBA00078197"/>
    </source>
</evidence>
<evidence type="ECO:0000256" key="12">
    <source>
        <dbReference type="ARBA" id="ARBA00023125"/>
    </source>
</evidence>
<evidence type="ECO:0000256" key="19">
    <source>
        <dbReference type="ARBA" id="ARBA00079437"/>
    </source>
</evidence>
<dbReference type="InterPro" id="IPR026054">
    <property type="entry name" value="Nucleoporin"/>
</dbReference>
<feature type="domain" description="RanBP2-type" evidence="22">
    <location>
        <begin position="636"/>
        <end position="665"/>
    </location>
</feature>
<feature type="domain" description="RanBP2-type" evidence="22">
    <location>
        <begin position="571"/>
        <end position="600"/>
    </location>
</feature>
<feature type="region of interest" description="Disordered" evidence="21">
    <location>
        <begin position="412"/>
        <end position="533"/>
    </location>
</feature>
<name>A0A507FAE7_9FUNG</name>
<evidence type="ECO:0000313" key="24">
    <source>
        <dbReference type="Proteomes" id="UP000320333"/>
    </source>
</evidence>
<dbReference type="GO" id="GO:0006606">
    <property type="term" value="P:protein import into nucleus"/>
    <property type="evidence" value="ECO:0007669"/>
    <property type="project" value="TreeGrafter"/>
</dbReference>
<keyword evidence="11" id="KW-0811">Translocation</keyword>
<gene>
    <name evidence="23" type="ORF">CcCBS67573_g05788</name>
</gene>
<feature type="region of interest" description="Disordered" evidence="21">
    <location>
        <begin position="1"/>
        <end position="21"/>
    </location>
</feature>
<evidence type="ECO:0000256" key="3">
    <source>
        <dbReference type="ARBA" id="ARBA00004567"/>
    </source>
</evidence>
<evidence type="ECO:0000256" key="16">
    <source>
        <dbReference type="ARBA" id="ARBA00060842"/>
    </source>
</evidence>
<keyword evidence="24" id="KW-1185">Reference proteome</keyword>
<dbReference type="Pfam" id="PF03313">
    <property type="entry name" value="SDH_alpha"/>
    <property type="match status" value="1"/>
</dbReference>
<feature type="region of interest" description="Disordered" evidence="21">
    <location>
        <begin position="3797"/>
        <end position="3831"/>
    </location>
</feature>
<organism evidence="23 24">
    <name type="scientific">Chytriomyces confervae</name>
    <dbReference type="NCBI Taxonomy" id="246404"/>
    <lineage>
        <taxon>Eukaryota</taxon>
        <taxon>Fungi</taxon>
        <taxon>Fungi incertae sedis</taxon>
        <taxon>Chytridiomycota</taxon>
        <taxon>Chytridiomycota incertae sedis</taxon>
        <taxon>Chytridiomycetes</taxon>
        <taxon>Chytridiales</taxon>
        <taxon>Chytriomycetaceae</taxon>
        <taxon>Chytriomyces</taxon>
    </lineage>
</organism>
<feature type="region of interest" description="Disordered" evidence="21">
    <location>
        <begin position="2855"/>
        <end position="2887"/>
    </location>
</feature>
<dbReference type="InterPro" id="IPR001876">
    <property type="entry name" value="Znf_RanBP2"/>
</dbReference>
<feature type="non-terminal residue" evidence="23">
    <location>
        <position position="3987"/>
    </location>
</feature>
<dbReference type="GO" id="GO:0003677">
    <property type="term" value="F:DNA binding"/>
    <property type="evidence" value="ECO:0007669"/>
    <property type="project" value="UniProtKB-KW"/>
</dbReference>
<evidence type="ECO:0000256" key="4">
    <source>
        <dbReference type="ARBA" id="ARBA00022448"/>
    </source>
</evidence>